<feature type="domain" description="SGNH hydrolase-type esterase" evidence="1">
    <location>
        <begin position="37"/>
        <end position="210"/>
    </location>
</feature>
<accession>A0ABT0ZWA7</accession>
<name>A0ABT0ZWA7_9PSEU</name>
<evidence type="ECO:0000259" key="1">
    <source>
        <dbReference type="Pfam" id="PF13472"/>
    </source>
</evidence>
<dbReference type="Pfam" id="PF13472">
    <property type="entry name" value="Lipase_GDSL_2"/>
    <property type="match status" value="1"/>
</dbReference>
<organism evidence="2 3">
    <name type="scientific">Pseudonocardia humida</name>
    <dbReference type="NCBI Taxonomy" id="2800819"/>
    <lineage>
        <taxon>Bacteria</taxon>
        <taxon>Bacillati</taxon>
        <taxon>Actinomycetota</taxon>
        <taxon>Actinomycetes</taxon>
        <taxon>Pseudonocardiales</taxon>
        <taxon>Pseudonocardiaceae</taxon>
        <taxon>Pseudonocardia</taxon>
    </lineage>
</organism>
<gene>
    <name evidence="2" type="ORF">KDL28_08150</name>
</gene>
<reference evidence="2" key="1">
    <citation type="submission" date="2021-04" db="EMBL/GenBank/DDBJ databases">
        <title>Pseudonocardia sp. nov., isolated from sandy soil of mangrove forest.</title>
        <authorList>
            <person name="Zan Z."/>
            <person name="Huang R."/>
            <person name="Liu W."/>
        </authorList>
    </citation>
    <scope>NUCLEOTIDE SEQUENCE</scope>
    <source>
        <strain evidence="2">S2-4</strain>
    </source>
</reference>
<evidence type="ECO:0000313" key="3">
    <source>
        <dbReference type="Proteomes" id="UP001165283"/>
    </source>
</evidence>
<dbReference type="InterPro" id="IPR013830">
    <property type="entry name" value="SGNH_hydro"/>
</dbReference>
<dbReference type="InterPro" id="IPR036514">
    <property type="entry name" value="SGNH_hydro_sf"/>
</dbReference>
<dbReference type="CDD" id="cd01836">
    <property type="entry name" value="FeeA_FeeB_like"/>
    <property type="match status" value="1"/>
</dbReference>
<keyword evidence="3" id="KW-1185">Reference proteome</keyword>
<dbReference type="GO" id="GO:0016787">
    <property type="term" value="F:hydrolase activity"/>
    <property type="evidence" value="ECO:0007669"/>
    <property type="project" value="UniProtKB-KW"/>
</dbReference>
<dbReference type="SUPFAM" id="SSF52266">
    <property type="entry name" value="SGNH hydrolase"/>
    <property type="match status" value="1"/>
</dbReference>
<comment type="caution">
    <text evidence="2">The sequence shown here is derived from an EMBL/GenBank/DDBJ whole genome shotgun (WGS) entry which is preliminary data.</text>
</comment>
<dbReference type="Proteomes" id="UP001165283">
    <property type="component" value="Unassembled WGS sequence"/>
</dbReference>
<sequence>MLLGQGVRVRRRIPVLPEAAGPRAGSVGAGGPLAPAVLGESTAAGVGVERIEDGLATRLAHELADRGGRRVGWRVSARTGATAREARSELLAAAAAEPSDVAVVVLGVNDTLRLTGRAGWRRDVAAMVAALRAVQPPDGRVVLAGVPDLGAFPALPRPLRTVLGRHSRALDRELRALARAPGVLHAPVPTLTGADALATDGFHPGATSYRDWAAALADRLTP</sequence>
<evidence type="ECO:0000313" key="2">
    <source>
        <dbReference type="EMBL" id="MCO1655028.1"/>
    </source>
</evidence>
<dbReference type="EMBL" id="JAGSOV010000017">
    <property type="protein sequence ID" value="MCO1655028.1"/>
    <property type="molecule type" value="Genomic_DNA"/>
</dbReference>
<keyword evidence="2" id="KW-0378">Hydrolase</keyword>
<proteinExistence type="predicted"/>
<dbReference type="Gene3D" id="3.40.50.1110">
    <property type="entry name" value="SGNH hydrolase"/>
    <property type="match status" value="1"/>
</dbReference>
<protein>
    <submittedName>
        <fullName evidence="2">SGNH/GDSL hydrolase family protein</fullName>
    </submittedName>
</protein>